<dbReference type="CDD" id="cd19105">
    <property type="entry name" value="AKR_unchar"/>
    <property type="match status" value="1"/>
</dbReference>
<proteinExistence type="predicted"/>
<dbReference type="Gene3D" id="3.20.20.100">
    <property type="entry name" value="NADP-dependent oxidoreductase domain"/>
    <property type="match status" value="1"/>
</dbReference>
<evidence type="ECO:0000313" key="3">
    <source>
        <dbReference type="Proteomes" id="UP000317835"/>
    </source>
</evidence>
<gene>
    <name evidence="2" type="primary">yhdN_7</name>
    <name evidence="2" type="ORF">ElP_38900</name>
</gene>
<dbReference type="Proteomes" id="UP000317835">
    <property type="component" value="Chromosome"/>
</dbReference>
<feature type="domain" description="NADP-dependent oxidoreductase" evidence="1">
    <location>
        <begin position="70"/>
        <end position="324"/>
    </location>
</feature>
<dbReference type="KEGG" id="tpla:ElP_38900"/>
<dbReference type="PANTHER" id="PTHR43312">
    <property type="entry name" value="D-THREO-ALDOSE 1-DEHYDROGENASE"/>
    <property type="match status" value="1"/>
</dbReference>
<organism evidence="2 3">
    <name type="scientific">Tautonia plasticadhaerens</name>
    <dbReference type="NCBI Taxonomy" id="2527974"/>
    <lineage>
        <taxon>Bacteria</taxon>
        <taxon>Pseudomonadati</taxon>
        <taxon>Planctomycetota</taxon>
        <taxon>Planctomycetia</taxon>
        <taxon>Isosphaerales</taxon>
        <taxon>Isosphaeraceae</taxon>
        <taxon>Tautonia</taxon>
    </lineage>
</organism>
<keyword evidence="3" id="KW-1185">Reference proteome</keyword>
<dbReference type="EMBL" id="CP036426">
    <property type="protein sequence ID" value="QDV35980.1"/>
    <property type="molecule type" value="Genomic_DNA"/>
</dbReference>
<dbReference type="InterPro" id="IPR019546">
    <property type="entry name" value="TAT_signal_bac_arc"/>
</dbReference>
<dbReference type="InterPro" id="IPR023210">
    <property type="entry name" value="NADP_OxRdtase_dom"/>
</dbReference>
<evidence type="ECO:0000259" key="1">
    <source>
        <dbReference type="Pfam" id="PF00248"/>
    </source>
</evidence>
<keyword evidence="2" id="KW-0560">Oxidoreductase</keyword>
<reference evidence="2 3" key="1">
    <citation type="submission" date="2019-02" db="EMBL/GenBank/DDBJ databases">
        <title>Deep-cultivation of Planctomycetes and their phenomic and genomic characterization uncovers novel biology.</title>
        <authorList>
            <person name="Wiegand S."/>
            <person name="Jogler M."/>
            <person name="Boedeker C."/>
            <person name="Pinto D."/>
            <person name="Vollmers J."/>
            <person name="Rivas-Marin E."/>
            <person name="Kohn T."/>
            <person name="Peeters S.H."/>
            <person name="Heuer A."/>
            <person name="Rast P."/>
            <person name="Oberbeckmann S."/>
            <person name="Bunk B."/>
            <person name="Jeske O."/>
            <person name="Meyerdierks A."/>
            <person name="Storesund J.E."/>
            <person name="Kallscheuer N."/>
            <person name="Luecker S."/>
            <person name="Lage O.M."/>
            <person name="Pohl T."/>
            <person name="Merkel B.J."/>
            <person name="Hornburger P."/>
            <person name="Mueller R.-W."/>
            <person name="Bruemmer F."/>
            <person name="Labrenz M."/>
            <person name="Spormann A.M."/>
            <person name="Op den Camp H."/>
            <person name="Overmann J."/>
            <person name="Amann R."/>
            <person name="Jetten M.S.M."/>
            <person name="Mascher T."/>
            <person name="Medema M.H."/>
            <person name="Devos D.P."/>
            <person name="Kaster A.-K."/>
            <person name="Ovreas L."/>
            <person name="Rohde M."/>
            <person name="Galperin M.Y."/>
            <person name="Jogler C."/>
        </authorList>
    </citation>
    <scope>NUCLEOTIDE SEQUENCE [LARGE SCALE GENOMIC DNA]</scope>
    <source>
        <strain evidence="2 3">ElP</strain>
    </source>
</reference>
<evidence type="ECO:0000313" key="2">
    <source>
        <dbReference type="EMBL" id="QDV35980.1"/>
    </source>
</evidence>
<dbReference type="Pfam" id="PF00248">
    <property type="entry name" value="Aldo_ket_red"/>
    <property type="match status" value="1"/>
</dbReference>
<dbReference type="InterPro" id="IPR006311">
    <property type="entry name" value="TAT_signal"/>
</dbReference>
<dbReference type="EC" id="1.1.1.-" evidence="2"/>
<dbReference type="SUPFAM" id="SSF51430">
    <property type="entry name" value="NAD(P)-linked oxidoreductase"/>
    <property type="match status" value="1"/>
</dbReference>
<dbReference type="AlphaFoldDB" id="A0A518H556"/>
<name>A0A518H556_9BACT</name>
<dbReference type="PANTHER" id="PTHR43312:SF1">
    <property type="entry name" value="NADP-DEPENDENT OXIDOREDUCTASE DOMAIN-CONTAINING PROTEIN"/>
    <property type="match status" value="1"/>
</dbReference>
<dbReference type="InterPro" id="IPR036812">
    <property type="entry name" value="NAD(P)_OxRdtase_dom_sf"/>
</dbReference>
<dbReference type="OrthoDB" id="253560at2"/>
<dbReference type="PROSITE" id="PS51318">
    <property type="entry name" value="TAT"/>
    <property type="match status" value="1"/>
</dbReference>
<dbReference type="GO" id="GO:0016491">
    <property type="term" value="F:oxidoreductase activity"/>
    <property type="evidence" value="ECO:0007669"/>
    <property type="project" value="UniProtKB-KW"/>
</dbReference>
<protein>
    <submittedName>
        <fullName evidence="2">General stress protein 69</fullName>
        <ecNumber evidence="2">1.1.1.-</ecNumber>
    </submittedName>
</protein>
<accession>A0A518H556</accession>
<dbReference type="NCBIfam" id="TIGR01409">
    <property type="entry name" value="TAT_signal_seq"/>
    <property type="match status" value="1"/>
</dbReference>
<dbReference type="InterPro" id="IPR053135">
    <property type="entry name" value="AKR2_Oxidoreductase"/>
</dbReference>
<sequence length="411" mass="45091">MHTPCDGSRRRFLKTTAATGATLAAGPSLRAFGQDGPAEGPKVPLVTLGKTGRQVTRLGMGSSWPVSPSFVQAALLSGVRFIDTSESYENTRAERTIGQVLERTGLRDDVYLVTKTTRYRGVANPAEVFPKELAASLERLRTDYVDCYYIHGIDGKSIGLLGDPAVKQAFEALKAAGKIKFAGFSCHDAMLPELLEKAAEVGWIDQVMIQYNFRAVDHDKLQRAIDAASKANIGLVAMKTQGGAKAVFEAIDNEAATYEADRTLKRLREEGVKKEVAAIKAAWADDRMQVVVSEMLNFSDLRENIAASNEPLTIKEARLLEEHRRKTTHLYCHGCGHLCETAAKGVPVATVLRYLRYYAAYGKRQEARALYQALPAEARDLARADLDAAERSCPHGLPVVELVRMADRHLS</sequence>
<dbReference type="RefSeq" id="WP_145271948.1">
    <property type="nucleotide sequence ID" value="NZ_CP036426.1"/>
</dbReference>